<gene>
    <name evidence="1" type="ORF">SAMN05421837_104487</name>
</gene>
<proteinExistence type="predicted"/>
<evidence type="ECO:0000313" key="2">
    <source>
        <dbReference type="Proteomes" id="UP000198878"/>
    </source>
</evidence>
<accession>A0A1H5QSG8</accession>
<keyword evidence="2" id="KW-1185">Reference proteome</keyword>
<dbReference type="InterPro" id="IPR027417">
    <property type="entry name" value="P-loop_NTPase"/>
</dbReference>
<dbReference type="SUPFAM" id="SSF52540">
    <property type="entry name" value="P-loop containing nucleoside triphosphate hydrolases"/>
    <property type="match status" value="1"/>
</dbReference>
<evidence type="ECO:0000313" key="1">
    <source>
        <dbReference type="EMBL" id="SEF29015.1"/>
    </source>
</evidence>
<name>A0A1H5QSG8_9PSEU</name>
<sequence>MIDALLAAPARLGGVRLLAIDGPSGAGKSTLAAQVVAELRRRGCRTELVSTDAFATWDDPVSWWPRLVAGVLRPLSGGVEGAYRRLDWTSGTPRPGELVRVPVPDVLVLEGVSSGRTSARPLLSHLCWLSGGPEAERLARAVERDGAAAQAELRRWQRFERGWFAVDGTAEAAGTRLS</sequence>
<reference evidence="2" key="1">
    <citation type="submission" date="2016-10" db="EMBL/GenBank/DDBJ databases">
        <authorList>
            <person name="Varghese N."/>
            <person name="Submissions S."/>
        </authorList>
    </citation>
    <scope>NUCLEOTIDE SEQUENCE [LARGE SCALE GENOMIC DNA]</scope>
    <source>
        <strain evidence="2">DSM 44654</strain>
    </source>
</reference>
<dbReference type="Gene3D" id="3.40.50.300">
    <property type="entry name" value="P-loop containing nucleotide triphosphate hydrolases"/>
    <property type="match status" value="1"/>
</dbReference>
<dbReference type="RefSeq" id="WP_086671641.1">
    <property type="nucleotide sequence ID" value="NZ_FNUJ01000004.1"/>
</dbReference>
<protein>
    <recommendedName>
        <fullName evidence="3">(d)CMP kinase</fullName>
    </recommendedName>
</protein>
<organism evidence="1 2">
    <name type="scientific">Amycolatopsis pretoriensis</name>
    <dbReference type="NCBI Taxonomy" id="218821"/>
    <lineage>
        <taxon>Bacteria</taxon>
        <taxon>Bacillati</taxon>
        <taxon>Actinomycetota</taxon>
        <taxon>Actinomycetes</taxon>
        <taxon>Pseudonocardiales</taxon>
        <taxon>Pseudonocardiaceae</taxon>
        <taxon>Amycolatopsis</taxon>
    </lineage>
</organism>
<dbReference type="Proteomes" id="UP000198878">
    <property type="component" value="Unassembled WGS sequence"/>
</dbReference>
<dbReference type="AlphaFoldDB" id="A0A1H5QSG8"/>
<dbReference type="OrthoDB" id="3237545at2"/>
<evidence type="ECO:0008006" key="3">
    <source>
        <dbReference type="Google" id="ProtNLM"/>
    </source>
</evidence>
<dbReference type="EMBL" id="FNUJ01000004">
    <property type="protein sequence ID" value="SEF29015.1"/>
    <property type="molecule type" value="Genomic_DNA"/>
</dbReference>
<dbReference type="STRING" id="218821.SAMN05421837_104487"/>